<gene>
    <name evidence="1" type="ORF">FK219_002205</name>
</gene>
<dbReference type="AlphaFoldDB" id="A0A9E5MH90"/>
<sequence length="263" mass="28532">MLQQLVLESRAPTEEERRLLACWPGRGATPDLFDEDDARYADERAQLKALWTDGEWAAARRTVLNAHYTSRDFAHGIWEALAESGVTTGEVLEPGSGSGNFIGTAPAGVHMVGVEVDPTTARISQLVYPQAQIRIESFADTQLTGDGFDAVVGNVPFSNATLYDPAYNTEKLSMHNHFIVKSLAMTKPGGIVAVLTSRFTLDSKDDAARQRMAELGEFLGAVRLPAGAHDDVAGTDAVTDLVMFRRHLPGAEYAVPHRPADLL</sequence>
<evidence type="ECO:0008006" key="3">
    <source>
        <dbReference type="Google" id="ProtNLM"/>
    </source>
</evidence>
<accession>A0A9E5MH90</accession>
<reference evidence="1 2" key="1">
    <citation type="submission" date="2020-03" db="EMBL/GenBank/DDBJ databases">
        <title>Chryseoglobus sp. isolated from a deep-sea seamount.</title>
        <authorList>
            <person name="Zhang D.-C."/>
        </authorList>
    </citation>
    <scope>NUCLEOTIDE SEQUENCE [LARGE SCALE GENOMIC DNA]</scope>
    <source>
        <strain evidence="1 2">KN1116</strain>
    </source>
</reference>
<keyword evidence="2" id="KW-1185">Reference proteome</keyword>
<dbReference type="PANTHER" id="PTHR41313">
    <property type="entry name" value="ADENINE-SPECIFIC METHYLTRANSFERASE"/>
    <property type="match status" value="1"/>
</dbReference>
<protein>
    <recommendedName>
        <fullName evidence="3">Methyltransferase domain-containing protein</fullName>
    </recommendedName>
</protein>
<dbReference type="PANTHER" id="PTHR41313:SF1">
    <property type="entry name" value="DNA METHYLASE ADENINE-SPECIFIC DOMAIN-CONTAINING PROTEIN"/>
    <property type="match status" value="1"/>
</dbReference>
<dbReference type="PRINTS" id="PR00507">
    <property type="entry name" value="N12N6MTFRASE"/>
</dbReference>
<dbReference type="EMBL" id="VIKT02000003">
    <property type="protein sequence ID" value="NHF62060.1"/>
    <property type="molecule type" value="Genomic_DNA"/>
</dbReference>
<organism evidence="1 2">
    <name type="scientific">Microcella pacifica</name>
    <dbReference type="NCBI Taxonomy" id="2591847"/>
    <lineage>
        <taxon>Bacteria</taxon>
        <taxon>Bacillati</taxon>
        <taxon>Actinomycetota</taxon>
        <taxon>Actinomycetes</taxon>
        <taxon>Micrococcales</taxon>
        <taxon>Microbacteriaceae</taxon>
        <taxon>Microcella</taxon>
    </lineage>
</organism>
<dbReference type="RefSeq" id="WP_152582076.1">
    <property type="nucleotide sequence ID" value="NZ_VIKT02000003.1"/>
</dbReference>
<comment type="caution">
    <text evidence="1">The sequence shown here is derived from an EMBL/GenBank/DDBJ whole genome shotgun (WGS) entry which is preliminary data.</text>
</comment>
<evidence type="ECO:0000313" key="1">
    <source>
        <dbReference type="EMBL" id="NHF62060.1"/>
    </source>
</evidence>
<dbReference type="InterPro" id="IPR052933">
    <property type="entry name" value="DNA_Protect_Modify"/>
</dbReference>
<dbReference type="OrthoDB" id="9814088at2"/>
<dbReference type="SUPFAM" id="SSF53335">
    <property type="entry name" value="S-adenosyl-L-methionine-dependent methyltransferases"/>
    <property type="match status" value="1"/>
</dbReference>
<dbReference type="InterPro" id="IPR029063">
    <property type="entry name" value="SAM-dependent_MTases_sf"/>
</dbReference>
<evidence type="ECO:0000313" key="2">
    <source>
        <dbReference type="Proteomes" id="UP000818266"/>
    </source>
</evidence>
<name>A0A9E5MH90_9MICO</name>
<proteinExistence type="predicted"/>
<dbReference type="Proteomes" id="UP000818266">
    <property type="component" value="Unassembled WGS sequence"/>
</dbReference>
<dbReference type="Gene3D" id="3.40.50.150">
    <property type="entry name" value="Vaccinia Virus protein VP39"/>
    <property type="match status" value="1"/>
</dbReference>